<feature type="transmembrane region" description="Helical" evidence="2">
    <location>
        <begin position="51"/>
        <end position="71"/>
    </location>
</feature>
<evidence type="ECO:0000256" key="2">
    <source>
        <dbReference type="SAM" id="Phobius"/>
    </source>
</evidence>
<keyword evidence="4" id="KW-1185">Reference proteome</keyword>
<evidence type="ECO:0000313" key="3">
    <source>
        <dbReference type="EMBL" id="TDU28340.1"/>
    </source>
</evidence>
<dbReference type="InterPro" id="IPR047814">
    <property type="entry name" value="TfpX/TfpZ-like"/>
</dbReference>
<keyword evidence="2" id="KW-0472">Membrane</keyword>
<dbReference type="NCBIfam" id="NF041437">
    <property type="entry name" value="TfpZ"/>
    <property type="match status" value="1"/>
</dbReference>
<name>A0A4R7P5P3_9GAMM</name>
<feature type="transmembrane region" description="Helical" evidence="2">
    <location>
        <begin position="77"/>
        <end position="96"/>
    </location>
</feature>
<comment type="caution">
    <text evidence="3">The sequence shown here is derived from an EMBL/GenBank/DDBJ whole genome shotgun (WGS) entry which is preliminary data.</text>
</comment>
<evidence type="ECO:0008006" key="5">
    <source>
        <dbReference type="Google" id="ProtNLM"/>
    </source>
</evidence>
<feature type="region of interest" description="Disordered" evidence="1">
    <location>
        <begin position="254"/>
        <end position="288"/>
    </location>
</feature>
<feature type="transmembrane region" description="Helical" evidence="2">
    <location>
        <begin position="20"/>
        <end position="39"/>
    </location>
</feature>
<dbReference type="AlphaFoldDB" id="A0A4R7P5P3"/>
<evidence type="ECO:0000256" key="1">
    <source>
        <dbReference type="SAM" id="MobiDB-lite"/>
    </source>
</evidence>
<sequence>MGLKRWLPGVAGLRAGAIHLSLSVAVALTAMAVIFLVWYPGKLAQAQGVSFLVLIMIGVDVVIGPLLTTLLYKPGKWGMRFDLFVIALLQTVALLYGMKTIYGGRPAYVVFNVDRFDVVPVQDVSADSLARAKPAFKTSMLHPRWAAARMPEDPETRSDILFSSLSGGADLPQLPEYFVPLGDERDALLQKLHPIEELRKINELDDPAWKAVWAGFDRPETDLGYLPMRGNAQDGAVILDAHSGEILGIRMLTPNFKSPRKGDVGDKKPPEAAPSVEPSADDPASAPT</sequence>
<keyword evidence="2" id="KW-1133">Transmembrane helix</keyword>
<keyword evidence="2" id="KW-0812">Transmembrane</keyword>
<gene>
    <name evidence="3" type="ORF">DFR24_2709</name>
</gene>
<accession>A0A4R7P5P3</accession>
<evidence type="ECO:0000313" key="4">
    <source>
        <dbReference type="Proteomes" id="UP000295341"/>
    </source>
</evidence>
<proteinExistence type="predicted"/>
<dbReference type="Proteomes" id="UP000295341">
    <property type="component" value="Unassembled WGS sequence"/>
</dbReference>
<organism evidence="3 4">
    <name type="scientific">Panacagrimonas perspica</name>
    <dbReference type="NCBI Taxonomy" id="381431"/>
    <lineage>
        <taxon>Bacteria</taxon>
        <taxon>Pseudomonadati</taxon>
        <taxon>Pseudomonadota</taxon>
        <taxon>Gammaproteobacteria</taxon>
        <taxon>Nevskiales</taxon>
        <taxon>Nevskiaceae</taxon>
        <taxon>Panacagrimonas</taxon>
    </lineage>
</organism>
<protein>
    <recommendedName>
        <fullName evidence="5">Type IV pilin accessory protein</fullName>
    </recommendedName>
</protein>
<feature type="compositionally biased region" description="Basic and acidic residues" evidence="1">
    <location>
        <begin position="260"/>
        <end position="270"/>
    </location>
</feature>
<dbReference type="EMBL" id="SOBT01000009">
    <property type="protein sequence ID" value="TDU28340.1"/>
    <property type="molecule type" value="Genomic_DNA"/>
</dbReference>
<reference evidence="3 4" key="1">
    <citation type="submission" date="2019-03" db="EMBL/GenBank/DDBJ databases">
        <title>Genomic Encyclopedia of Type Strains, Phase IV (KMG-IV): sequencing the most valuable type-strain genomes for metagenomic binning, comparative biology and taxonomic classification.</title>
        <authorList>
            <person name="Goeker M."/>
        </authorList>
    </citation>
    <scope>NUCLEOTIDE SEQUENCE [LARGE SCALE GENOMIC DNA]</scope>
    <source>
        <strain evidence="3 4">DSM 26377</strain>
    </source>
</reference>